<accession>A0A9R1CTA3</accession>
<dbReference type="PANTHER" id="PTHR34387:SF2">
    <property type="entry name" value="SLR1258 PROTEIN"/>
    <property type="match status" value="1"/>
</dbReference>
<sequence length="250" mass="26110">MQRERLAVLVIVVSLFALTLVGAAIVSPIGADAPADGADRSITVSAVGGADAAPDRAVVRVAATAAGDDPAAVRDELTADADALRSALESAGITEDDYETVSYRIDEPRRPREPGAEDETPAYRGVHAFEITLDDPDRTGAVVDAAADSDAEINDIRFTLSEERRNELREEAIGDAMGDARTQADTIADNGELSVTGVHRVDAAQRNFRPVRHEAAAGDGGAPPDTAIESGDVSVQYQVTVTYNATAGTP</sequence>
<reference evidence="1" key="1">
    <citation type="journal article" date="2023" name="Front. Microbiol.">
        <title>Genomic-based phylogenetic and metabolic analyses of the genus Natronomonas, and description of Natronomonas aquatica sp. nov.</title>
        <authorList>
            <person name="Garcia-Roldan A."/>
            <person name="Duran-Viseras A."/>
            <person name="de la Haba R.R."/>
            <person name="Corral P."/>
            <person name="Sanchez-Porro C."/>
            <person name="Ventosa A."/>
        </authorList>
    </citation>
    <scope>NUCLEOTIDE SEQUENCE</scope>
    <source>
        <strain evidence="1">F2-12</strain>
    </source>
</reference>
<keyword evidence="2" id="KW-1185">Reference proteome</keyword>
<dbReference type="Gene3D" id="3.30.110.170">
    <property type="entry name" value="Protein of unknown function (DUF541), domain 1"/>
    <property type="match status" value="1"/>
</dbReference>
<dbReference type="InterPro" id="IPR007497">
    <property type="entry name" value="SIMPL/DUF541"/>
</dbReference>
<dbReference type="RefSeq" id="WP_256029563.1">
    <property type="nucleotide sequence ID" value="NZ_JAHLKM010000009.1"/>
</dbReference>
<evidence type="ECO:0000313" key="2">
    <source>
        <dbReference type="Proteomes" id="UP001139494"/>
    </source>
</evidence>
<name>A0A9R1CTA3_9EURY</name>
<dbReference type="Pfam" id="PF04402">
    <property type="entry name" value="SIMPL"/>
    <property type="match status" value="1"/>
</dbReference>
<dbReference type="EMBL" id="JAHLKM010000009">
    <property type="protein sequence ID" value="MCQ4333540.1"/>
    <property type="molecule type" value="Genomic_DNA"/>
</dbReference>
<evidence type="ECO:0000313" key="1">
    <source>
        <dbReference type="EMBL" id="MCQ4333540.1"/>
    </source>
</evidence>
<protein>
    <submittedName>
        <fullName evidence="1">SIMPL domain-containing protein</fullName>
    </submittedName>
</protein>
<gene>
    <name evidence="1" type="ORF">KM295_08635</name>
</gene>
<dbReference type="AlphaFoldDB" id="A0A9R1CTA3"/>
<dbReference type="Proteomes" id="UP001139494">
    <property type="component" value="Unassembled WGS sequence"/>
</dbReference>
<dbReference type="GO" id="GO:0006974">
    <property type="term" value="P:DNA damage response"/>
    <property type="evidence" value="ECO:0007669"/>
    <property type="project" value="TreeGrafter"/>
</dbReference>
<dbReference type="InterPro" id="IPR052022">
    <property type="entry name" value="26kDa_periplasmic_antigen"/>
</dbReference>
<proteinExistence type="predicted"/>
<organism evidence="1 2">
    <name type="scientific">Natronomonas aquatica</name>
    <dbReference type="NCBI Taxonomy" id="2841590"/>
    <lineage>
        <taxon>Archaea</taxon>
        <taxon>Methanobacteriati</taxon>
        <taxon>Methanobacteriota</taxon>
        <taxon>Stenosarchaea group</taxon>
        <taxon>Halobacteria</taxon>
        <taxon>Halobacteriales</taxon>
        <taxon>Natronomonadaceae</taxon>
        <taxon>Natronomonas</taxon>
    </lineage>
</organism>
<dbReference type="PANTHER" id="PTHR34387">
    <property type="entry name" value="SLR1258 PROTEIN"/>
    <property type="match status" value="1"/>
</dbReference>
<comment type="caution">
    <text evidence="1">The sequence shown here is derived from an EMBL/GenBank/DDBJ whole genome shotgun (WGS) entry which is preliminary data.</text>
</comment>
<dbReference type="Gene3D" id="3.30.70.2970">
    <property type="entry name" value="Protein of unknown function (DUF541), domain 2"/>
    <property type="match status" value="1"/>
</dbReference>